<dbReference type="PANTHER" id="PTHR30055:SF234">
    <property type="entry name" value="HTH-TYPE TRANSCRIPTIONAL REGULATOR BETI"/>
    <property type="match status" value="1"/>
</dbReference>
<dbReference type="Pfam" id="PF00440">
    <property type="entry name" value="TetR_N"/>
    <property type="match status" value="1"/>
</dbReference>
<evidence type="ECO:0000256" key="2">
    <source>
        <dbReference type="ARBA" id="ARBA00023125"/>
    </source>
</evidence>
<dbReference type="GO" id="GO:0000976">
    <property type="term" value="F:transcription cis-regulatory region binding"/>
    <property type="evidence" value="ECO:0007669"/>
    <property type="project" value="TreeGrafter"/>
</dbReference>
<keyword evidence="3" id="KW-0804">Transcription</keyword>
<evidence type="ECO:0000313" key="6">
    <source>
        <dbReference type="EMBL" id="QGU01426.1"/>
    </source>
</evidence>
<organism evidence="6 7">
    <name type="scientific">Corynebacterium kalinowskii</name>
    <dbReference type="NCBI Taxonomy" id="2675216"/>
    <lineage>
        <taxon>Bacteria</taxon>
        <taxon>Bacillati</taxon>
        <taxon>Actinomycetota</taxon>
        <taxon>Actinomycetes</taxon>
        <taxon>Mycobacteriales</taxon>
        <taxon>Corynebacteriaceae</taxon>
        <taxon>Corynebacterium</taxon>
    </lineage>
</organism>
<gene>
    <name evidence="6" type="primary">bm3R1</name>
    <name evidence="6" type="ORF">CKALI_02690</name>
</gene>
<keyword evidence="1" id="KW-0805">Transcription regulation</keyword>
<dbReference type="PANTHER" id="PTHR30055">
    <property type="entry name" value="HTH-TYPE TRANSCRIPTIONAL REGULATOR RUTR"/>
    <property type="match status" value="1"/>
</dbReference>
<sequence length="191" mass="20918">MAGLRERKKAAAMRNIQSVAIELFREHGFDNVKIEDIATAAETSPSSIYRYFGTKEGLVLHDEFDDSILNTFSQCIHDGRTVAEAASIALERIGHAHFVTERDSTLFRFELWMNHPAIQAAAALHLLKISDQVALLLHETGEYTLPEANFVAAATINGFIAAIRSWQADGATGSAEEYVMNGLQALGRALG</sequence>
<feature type="DNA-binding region" description="H-T-H motif" evidence="4">
    <location>
        <begin position="33"/>
        <end position="52"/>
    </location>
</feature>
<dbReference type="EMBL" id="CP046452">
    <property type="protein sequence ID" value="QGU01426.1"/>
    <property type="molecule type" value="Genomic_DNA"/>
</dbReference>
<accession>A0A6B8VRP5</accession>
<dbReference type="SUPFAM" id="SSF46689">
    <property type="entry name" value="Homeodomain-like"/>
    <property type="match status" value="1"/>
</dbReference>
<dbReference type="InterPro" id="IPR009057">
    <property type="entry name" value="Homeodomain-like_sf"/>
</dbReference>
<dbReference type="InterPro" id="IPR050109">
    <property type="entry name" value="HTH-type_TetR-like_transc_reg"/>
</dbReference>
<dbReference type="KEGG" id="ckw:CKALI_02690"/>
<feature type="domain" description="HTH tetR-type" evidence="5">
    <location>
        <begin position="10"/>
        <end position="70"/>
    </location>
</feature>
<reference evidence="7" key="1">
    <citation type="submission" date="2019-11" db="EMBL/GenBank/DDBJ databases">
        <title>Complete genome sequence of Corynebacterium kalinowskii 1959, a novel Corynebacterium species isolated from soil of a small paddock in Vilsendorf, Germany.</title>
        <authorList>
            <person name="Schaffert L."/>
            <person name="Ruwe M."/>
            <person name="Milse J."/>
            <person name="Hanuschka K."/>
            <person name="Ortseifen V."/>
            <person name="Droste J."/>
            <person name="Brandt D."/>
            <person name="Schlueter L."/>
            <person name="Kutter Y."/>
            <person name="Vinke S."/>
            <person name="Viehoefer P."/>
            <person name="Jacob L."/>
            <person name="Luebke N.-C."/>
            <person name="Schulte-Berndt E."/>
            <person name="Hain C."/>
            <person name="Linder M."/>
            <person name="Schmidt P."/>
            <person name="Wollenschlaeger L."/>
            <person name="Luttermann T."/>
            <person name="Thieme E."/>
            <person name="Hassa J."/>
            <person name="Haak M."/>
            <person name="Wittchen M."/>
            <person name="Mentz A."/>
            <person name="Persicke M."/>
            <person name="Busche T."/>
            <person name="Ruckert C."/>
        </authorList>
    </citation>
    <scope>NUCLEOTIDE SEQUENCE [LARGE SCALE GENOMIC DNA]</scope>
    <source>
        <strain evidence="7">1959</strain>
    </source>
</reference>
<keyword evidence="7" id="KW-1185">Reference proteome</keyword>
<name>A0A6B8VRP5_9CORY</name>
<dbReference type="PROSITE" id="PS50977">
    <property type="entry name" value="HTH_TETR_2"/>
    <property type="match status" value="1"/>
</dbReference>
<evidence type="ECO:0000256" key="3">
    <source>
        <dbReference type="ARBA" id="ARBA00023163"/>
    </source>
</evidence>
<dbReference type="PRINTS" id="PR00455">
    <property type="entry name" value="HTHTETR"/>
</dbReference>
<evidence type="ECO:0000256" key="1">
    <source>
        <dbReference type="ARBA" id="ARBA00023015"/>
    </source>
</evidence>
<proteinExistence type="predicted"/>
<dbReference type="InterPro" id="IPR001647">
    <property type="entry name" value="HTH_TetR"/>
</dbReference>
<dbReference type="RefSeq" id="WP_156191828.1">
    <property type="nucleotide sequence ID" value="NZ_CP046452.1"/>
</dbReference>
<evidence type="ECO:0000256" key="4">
    <source>
        <dbReference type="PROSITE-ProRule" id="PRU00335"/>
    </source>
</evidence>
<dbReference type="Proteomes" id="UP000427071">
    <property type="component" value="Chromosome"/>
</dbReference>
<keyword evidence="2 4" id="KW-0238">DNA-binding</keyword>
<dbReference type="GO" id="GO:0003700">
    <property type="term" value="F:DNA-binding transcription factor activity"/>
    <property type="evidence" value="ECO:0007669"/>
    <property type="project" value="TreeGrafter"/>
</dbReference>
<protein>
    <submittedName>
        <fullName evidence="6">HTH-type transcriptional repressor Bm3R1</fullName>
    </submittedName>
</protein>
<evidence type="ECO:0000259" key="5">
    <source>
        <dbReference type="PROSITE" id="PS50977"/>
    </source>
</evidence>
<evidence type="ECO:0000313" key="7">
    <source>
        <dbReference type="Proteomes" id="UP000427071"/>
    </source>
</evidence>
<dbReference type="Gene3D" id="1.10.10.60">
    <property type="entry name" value="Homeodomain-like"/>
    <property type="match status" value="1"/>
</dbReference>
<dbReference type="Gene3D" id="1.10.357.10">
    <property type="entry name" value="Tetracycline Repressor, domain 2"/>
    <property type="match status" value="1"/>
</dbReference>
<dbReference type="AlphaFoldDB" id="A0A6B8VRP5"/>